<keyword evidence="6 13" id="KW-0812">Transmembrane</keyword>
<name>A0A3N4V1D5_9BURK</name>
<protein>
    <submittedName>
        <fullName evidence="15">Cytochrome b561</fullName>
    </submittedName>
</protein>
<evidence type="ECO:0000256" key="10">
    <source>
        <dbReference type="ARBA" id="ARBA00023004"/>
    </source>
</evidence>
<comment type="caution">
    <text evidence="15">The sequence shown here is derived from an EMBL/GenBank/DDBJ whole genome shotgun (WGS) entry which is preliminary data.</text>
</comment>
<keyword evidence="4" id="KW-1003">Cell membrane</keyword>
<evidence type="ECO:0000256" key="3">
    <source>
        <dbReference type="ARBA" id="ARBA00022448"/>
    </source>
</evidence>
<dbReference type="InterPro" id="IPR016174">
    <property type="entry name" value="Di-haem_cyt_TM"/>
</dbReference>
<dbReference type="InterPro" id="IPR011577">
    <property type="entry name" value="Cyt_b561_bac/Ni-Hgenase"/>
</dbReference>
<dbReference type="Pfam" id="PF01292">
    <property type="entry name" value="Ni_hydr_CYTB"/>
    <property type="match status" value="1"/>
</dbReference>
<feature type="transmembrane region" description="Helical" evidence="13">
    <location>
        <begin position="12"/>
        <end position="31"/>
    </location>
</feature>
<gene>
    <name evidence="15" type="ORF">EDC62_1796</name>
</gene>
<feature type="transmembrane region" description="Helical" evidence="13">
    <location>
        <begin position="142"/>
        <end position="164"/>
    </location>
</feature>
<dbReference type="GO" id="GO:0046872">
    <property type="term" value="F:metal ion binding"/>
    <property type="evidence" value="ECO:0007669"/>
    <property type="project" value="UniProtKB-KW"/>
</dbReference>
<evidence type="ECO:0000256" key="11">
    <source>
        <dbReference type="ARBA" id="ARBA00023136"/>
    </source>
</evidence>
<evidence type="ECO:0000313" key="15">
    <source>
        <dbReference type="EMBL" id="RPE66724.1"/>
    </source>
</evidence>
<dbReference type="Proteomes" id="UP000272193">
    <property type="component" value="Unassembled WGS sequence"/>
</dbReference>
<evidence type="ECO:0000256" key="8">
    <source>
        <dbReference type="ARBA" id="ARBA00022982"/>
    </source>
</evidence>
<keyword evidence="5" id="KW-0349">Heme</keyword>
<keyword evidence="9 13" id="KW-1133">Transmembrane helix</keyword>
<dbReference type="GO" id="GO:0009055">
    <property type="term" value="F:electron transfer activity"/>
    <property type="evidence" value="ECO:0007669"/>
    <property type="project" value="InterPro"/>
</dbReference>
<comment type="similarity">
    <text evidence="12">Belongs to the cytochrome b561 family.</text>
</comment>
<dbReference type="PANTHER" id="PTHR30529">
    <property type="entry name" value="CYTOCHROME B561"/>
    <property type="match status" value="1"/>
</dbReference>
<accession>A0A3N4V1D5</accession>
<keyword evidence="3" id="KW-0813">Transport</keyword>
<keyword evidence="8" id="KW-0249">Electron transport</keyword>
<evidence type="ECO:0000313" key="16">
    <source>
        <dbReference type="Proteomes" id="UP000272193"/>
    </source>
</evidence>
<dbReference type="OrthoDB" id="8536275at2"/>
<evidence type="ECO:0000256" key="12">
    <source>
        <dbReference type="ARBA" id="ARBA00037975"/>
    </source>
</evidence>
<feature type="transmembrane region" description="Helical" evidence="13">
    <location>
        <begin position="93"/>
        <end position="122"/>
    </location>
</feature>
<dbReference type="Gene3D" id="1.20.950.20">
    <property type="entry name" value="Transmembrane di-heme cytochromes, Chain C"/>
    <property type="match status" value="1"/>
</dbReference>
<dbReference type="PANTHER" id="PTHR30529:SF1">
    <property type="entry name" value="CYTOCHROME B561 HOMOLOG 2"/>
    <property type="match status" value="1"/>
</dbReference>
<evidence type="ECO:0000256" key="4">
    <source>
        <dbReference type="ARBA" id="ARBA00022475"/>
    </source>
</evidence>
<reference evidence="15 16" key="1">
    <citation type="submission" date="2018-11" db="EMBL/GenBank/DDBJ databases">
        <title>Genomic Encyclopedia of Type Strains, Phase IV (KMG-IV): sequencing the most valuable type-strain genomes for metagenomic binning, comparative biology and taxonomic classification.</title>
        <authorList>
            <person name="Goeker M."/>
        </authorList>
    </citation>
    <scope>NUCLEOTIDE SEQUENCE [LARGE SCALE GENOMIC DNA]</scope>
    <source>
        <strain evidence="15 16">DSM 101684</strain>
    </source>
</reference>
<evidence type="ECO:0000256" key="9">
    <source>
        <dbReference type="ARBA" id="ARBA00022989"/>
    </source>
</evidence>
<evidence type="ECO:0000256" key="13">
    <source>
        <dbReference type="SAM" id="Phobius"/>
    </source>
</evidence>
<dbReference type="GO" id="GO:0020037">
    <property type="term" value="F:heme binding"/>
    <property type="evidence" value="ECO:0007669"/>
    <property type="project" value="TreeGrafter"/>
</dbReference>
<keyword evidence="10" id="KW-0408">Iron</keyword>
<keyword evidence="11 13" id="KW-0472">Membrane</keyword>
<proteinExistence type="inferred from homology"/>
<evidence type="ECO:0000259" key="14">
    <source>
        <dbReference type="Pfam" id="PF01292"/>
    </source>
</evidence>
<evidence type="ECO:0000256" key="5">
    <source>
        <dbReference type="ARBA" id="ARBA00022617"/>
    </source>
</evidence>
<comment type="cofactor">
    <cofactor evidence="1">
        <name>heme b</name>
        <dbReference type="ChEBI" id="CHEBI:60344"/>
    </cofactor>
</comment>
<dbReference type="GO" id="GO:0022904">
    <property type="term" value="P:respiratory electron transport chain"/>
    <property type="evidence" value="ECO:0007669"/>
    <property type="project" value="InterPro"/>
</dbReference>
<sequence length="179" mass="19023">MRPTSTARYPRPLIFLHWLMALAVALAYVTGGDPTEAESMWEALLGQVHVACGLTVAALLVLRVPLRLVLGAPAPLPGAVWPRRAAAFLQAGLYALMLLVPLAGWCALAHEAVHFSVLGWSLPLPNGSSAWVRALGRTHEALGQLFIAAAGLHTAAALLHHAVLRDDTLRRMLPGGSGR</sequence>
<dbReference type="RefSeq" id="WP_124222829.1">
    <property type="nucleotide sequence ID" value="NZ_RKQL01000004.1"/>
</dbReference>
<dbReference type="InterPro" id="IPR052168">
    <property type="entry name" value="Cytochrome_b561_oxidase"/>
</dbReference>
<dbReference type="SUPFAM" id="SSF81342">
    <property type="entry name" value="Transmembrane di-heme cytochromes"/>
    <property type="match status" value="1"/>
</dbReference>
<feature type="domain" description="Cytochrome b561 bacterial/Ni-hydrogenase" evidence="14">
    <location>
        <begin position="8"/>
        <end position="175"/>
    </location>
</feature>
<comment type="subcellular location">
    <subcellularLocation>
        <location evidence="2">Cell membrane</location>
        <topology evidence="2">Multi-pass membrane protein</topology>
    </subcellularLocation>
</comment>
<keyword evidence="16" id="KW-1185">Reference proteome</keyword>
<dbReference type="AlphaFoldDB" id="A0A3N4V1D5"/>
<evidence type="ECO:0000256" key="1">
    <source>
        <dbReference type="ARBA" id="ARBA00001970"/>
    </source>
</evidence>
<evidence type="ECO:0000256" key="7">
    <source>
        <dbReference type="ARBA" id="ARBA00022723"/>
    </source>
</evidence>
<organism evidence="15 16">
    <name type="scientific">Tibeticola sediminis</name>
    <dbReference type="NCBI Taxonomy" id="1917811"/>
    <lineage>
        <taxon>Bacteria</taxon>
        <taxon>Pseudomonadati</taxon>
        <taxon>Pseudomonadota</taxon>
        <taxon>Betaproteobacteria</taxon>
        <taxon>Burkholderiales</taxon>
        <taxon>Comamonadaceae</taxon>
        <taxon>Tibeticola</taxon>
    </lineage>
</organism>
<evidence type="ECO:0000256" key="6">
    <source>
        <dbReference type="ARBA" id="ARBA00022692"/>
    </source>
</evidence>
<feature type="transmembrane region" description="Helical" evidence="13">
    <location>
        <begin position="43"/>
        <end position="62"/>
    </location>
</feature>
<keyword evidence="7" id="KW-0479">Metal-binding</keyword>
<dbReference type="EMBL" id="RKQL01000004">
    <property type="protein sequence ID" value="RPE66724.1"/>
    <property type="molecule type" value="Genomic_DNA"/>
</dbReference>
<dbReference type="GO" id="GO:0005886">
    <property type="term" value="C:plasma membrane"/>
    <property type="evidence" value="ECO:0007669"/>
    <property type="project" value="UniProtKB-SubCell"/>
</dbReference>
<evidence type="ECO:0000256" key="2">
    <source>
        <dbReference type="ARBA" id="ARBA00004651"/>
    </source>
</evidence>